<evidence type="ECO:0000313" key="1">
    <source>
        <dbReference type="EMBL" id="KAJ9051228.1"/>
    </source>
</evidence>
<organism evidence="1 2">
    <name type="scientific">Entomophthora muscae</name>
    <dbReference type="NCBI Taxonomy" id="34485"/>
    <lineage>
        <taxon>Eukaryota</taxon>
        <taxon>Fungi</taxon>
        <taxon>Fungi incertae sedis</taxon>
        <taxon>Zoopagomycota</taxon>
        <taxon>Entomophthoromycotina</taxon>
        <taxon>Entomophthoromycetes</taxon>
        <taxon>Entomophthorales</taxon>
        <taxon>Entomophthoraceae</taxon>
        <taxon>Entomophthora</taxon>
    </lineage>
</organism>
<reference evidence="1" key="1">
    <citation type="submission" date="2022-04" db="EMBL/GenBank/DDBJ databases">
        <title>Genome of the entomopathogenic fungus Entomophthora muscae.</title>
        <authorList>
            <person name="Elya C."/>
            <person name="Lovett B.R."/>
            <person name="Lee E."/>
            <person name="Macias A.M."/>
            <person name="Hajek A.E."/>
            <person name="De Bivort B.L."/>
            <person name="Kasson M.T."/>
            <person name="De Fine Licht H.H."/>
            <person name="Stajich J.E."/>
        </authorList>
    </citation>
    <scope>NUCLEOTIDE SEQUENCE</scope>
    <source>
        <strain evidence="1">Berkeley</strain>
    </source>
</reference>
<proteinExistence type="predicted"/>
<comment type="caution">
    <text evidence="1">The sequence shown here is derived from an EMBL/GenBank/DDBJ whole genome shotgun (WGS) entry which is preliminary data.</text>
</comment>
<accession>A0ACC2RMB4</accession>
<gene>
    <name evidence="1" type="ORF">DSO57_1006480</name>
</gene>
<keyword evidence="2" id="KW-1185">Reference proteome</keyword>
<dbReference type="EMBL" id="QTSX02007118">
    <property type="protein sequence ID" value="KAJ9051228.1"/>
    <property type="molecule type" value="Genomic_DNA"/>
</dbReference>
<dbReference type="Proteomes" id="UP001165960">
    <property type="component" value="Unassembled WGS sequence"/>
</dbReference>
<evidence type="ECO:0000313" key="2">
    <source>
        <dbReference type="Proteomes" id="UP001165960"/>
    </source>
</evidence>
<name>A0ACC2RMB4_9FUNG</name>
<protein>
    <submittedName>
        <fullName evidence="1">Uncharacterized protein</fullName>
    </submittedName>
</protein>
<sequence>MKPYATALIRSETNTSMPALIAEAKHAEKRANMEYAASNDNHSSNSNNRENSNDNKHQNTNHSNSNSNCNNGNHSQSANCSCPKKEDTTKVNNAETECQGSSLGRLACCFQG</sequence>